<feature type="signal peptide" evidence="3">
    <location>
        <begin position="1"/>
        <end position="28"/>
    </location>
</feature>
<keyword evidence="2" id="KW-0812">Transmembrane</keyword>
<feature type="chain" id="PRO_5027029291" description="Gram-positive cocci surface proteins LPxTG domain-containing protein" evidence="3">
    <location>
        <begin position="29"/>
        <end position="98"/>
    </location>
</feature>
<name>A0A6N7XS21_9ACTN</name>
<reference evidence="4 5" key="1">
    <citation type="submission" date="2019-08" db="EMBL/GenBank/DDBJ databases">
        <title>In-depth cultivation of the pig gut microbiome towards novel bacterial diversity and tailored functional studies.</title>
        <authorList>
            <person name="Wylensek D."/>
            <person name="Hitch T.C.A."/>
            <person name="Clavel T."/>
        </authorList>
    </citation>
    <scope>NUCLEOTIDE SEQUENCE [LARGE SCALE GENOMIC DNA]</scope>
    <source>
        <strain evidence="4 5">CA-Schmier-601-WT-1</strain>
    </source>
</reference>
<feature type="transmembrane region" description="Helical" evidence="2">
    <location>
        <begin position="77"/>
        <end position="95"/>
    </location>
</feature>
<gene>
    <name evidence="4" type="ORF">FYJ68_03520</name>
</gene>
<dbReference type="AlphaFoldDB" id="A0A6N7XS21"/>
<comment type="caution">
    <text evidence="4">The sequence shown here is derived from an EMBL/GenBank/DDBJ whole genome shotgun (WGS) entry which is preliminary data.</text>
</comment>
<dbReference type="Proteomes" id="UP000469325">
    <property type="component" value="Unassembled WGS sequence"/>
</dbReference>
<sequence>MRRDESVCAVALASAMALALSPAVTAHAEGESHGDTALNISGSEQEEKVETEKEGKPARGGGSSARRMPQTGVGPDAIILMGCGAATMALGMLTGRET</sequence>
<dbReference type="EMBL" id="VUNC01000002">
    <property type="protein sequence ID" value="MST72181.1"/>
    <property type="molecule type" value="Genomic_DNA"/>
</dbReference>
<evidence type="ECO:0000313" key="5">
    <source>
        <dbReference type="Proteomes" id="UP000469325"/>
    </source>
</evidence>
<evidence type="ECO:0008006" key="6">
    <source>
        <dbReference type="Google" id="ProtNLM"/>
    </source>
</evidence>
<proteinExistence type="predicted"/>
<keyword evidence="2" id="KW-1133">Transmembrane helix</keyword>
<evidence type="ECO:0000256" key="1">
    <source>
        <dbReference type="SAM" id="MobiDB-lite"/>
    </source>
</evidence>
<keyword evidence="3" id="KW-0732">Signal</keyword>
<evidence type="ECO:0000256" key="3">
    <source>
        <dbReference type="SAM" id="SignalP"/>
    </source>
</evidence>
<protein>
    <recommendedName>
        <fullName evidence="6">Gram-positive cocci surface proteins LPxTG domain-containing protein</fullName>
    </recommendedName>
</protein>
<keyword evidence="5" id="KW-1185">Reference proteome</keyword>
<feature type="compositionally biased region" description="Basic and acidic residues" evidence="1">
    <location>
        <begin position="45"/>
        <end position="57"/>
    </location>
</feature>
<dbReference type="RefSeq" id="WP_154434022.1">
    <property type="nucleotide sequence ID" value="NZ_VUNC01000002.1"/>
</dbReference>
<feature type="region of interest" description="Disordered" evidence="1">
    <location>
        <begin position="24"/>
        <end position="73"/>
    </location>
</feature>
<keyword evidence="2" id="KW-0472">Membrane</keyword>
<organism evidence="4 5">
    <name type="scientific">Olsenella porci</name>
    <dbReference type="NCBI Taxonomy" id="2652279"/>
    <lineage>
        <taxon>Bacteria</taxon>
        <taxon>Bacillati</taxon>
        <taxon>Actinomycetota</taxon>
        <taxon>Coriobacteriia</taxon>
        <taxon>Coriobacteriales</taxon>
        <taxon>Atopobiaceae</taxon>
        <taxon>Olsenella</taxon>
    </lineage>
</organism>
<accession>A0A6N7XS21</accession>
<evidence type="ECO:0000256" key="2">
    <source>
        <dbReference type="SAM" id="Phobius"/>
    </source>
</evidence>
<evidence type="ECO:0000313" key="4">
    <source>
        <dbReference type="EMBL" id="MST72181.1"/>
    </source>
</evidence>